<feature type="domain" description="NAD-dependent epimerase/dehydratase" evidence="3">
    <location>
        <begin position="179"/>
        <end position="289"/>
    </location>
</feature>
<comment type="caution">
    <text evidence="4">The sequence shown here is derived from an EMBL/GenBank/DDBJ whole genome shotgun (WGS) entry which is preliminary data.</text>
</comment>
<proteinExistence type="inferred from homology"/>
<evidence type="ECO:0000259" key="3">
    <source>
        <dbReference type="Pfam" id="PF01370"/>
    </source>
</evidence>
<gene>
    <name evidence="4" type="ORF">JNB71_14295</name>
</gene>
<evidence type="ECO:0000313" key="5">
    <source>
        <dbReference type="Proteomes" id="UP000757604"/>
    </source>
</evidence>
<dbReference type="InterPro" id="IPR001509">
    <property type="entry name" value="Epimerase_deHydtase"/>
</dbReference>
<accession>A0ABS7HBK7</accession>
<dbReference type="InterPro" id="IPR036291">
    <property type="entry name" value="NAD(P)-bd_dom_sf"/>
</dbReference>
<dbReference type="SUPFAM" id="SSF51735">
    <property type="entry name" value="NAD(P)-binding Rossmann-fold domains"/>
    <property type="match status" value="1"/>
</dbReference>
<reference evidence="4 5" key="1">
    <citation type="journal article" date="2021" name="MBio">
        <title>Poor Competitiveness of Bradyrhizobium in Pigeon Pea Root Colonization in Indian Soils.</title>
        <authorList>
            <person name="Chalasani D."/>
            <person name="Basu A."/>
            <person name="Pullabhotla S.V.S.R.N."/>
            <person name="Jorrin B."/>
            <person name="Neal A.L."/>
            <person name="Poole P.S."/>
            <person name="Podile A.R."/>
            <person name="Tkacz A."/>
        </authorList>
    </citation>
    <scope>NUCLEOTIDE SEQUENCE [LARGE SCALE GENOMIC DNA]</scope>
    <source>
        <strain evidence="4 5">HU44</strain>
    </source>
</reference>
<dbReference type="PANTHER" id="PTHR43000">
    <property type="entry name" value="DTDP-D-GLUCOSE 4,6-DEHYDRATASE-RELATED"/>
    <property type="match status" value="1"/>
</dbReference>
<evidence type="ECO:0000256" key="1">
    <source>
        <dbReference type="ARBA" id="ARBA00005125"/>
    </source>
</evidence>
<comment type="pathway">
    <text evidence="1">Bacterial outer membrane biogenesis; LPS O-antigen biosynthesis.</text>
</comment>
<keyword evidence="5" id="KW-1185">Reference proteome</keyword>
<dbReference type="EMBL" id="JAEUAO010000003">
    <property type="protein sequence ID" value="MBW9064495.1"/>
    <property type="molecule type" value="Genomic_DNA"/>
</dbReference>
<feature type="domain" description="NAD-dependent epimerase/dehydratase" evidence="3">
    <location>
        <begin position="4"/>
        <end position="138"/>
    </location>
</feature>
<dbReference type="Gene3D" id="3.40.50.720">
    <property type="entry name" value="NAD(P)-binding Rossmann-like Domain"/>
    <property type="match status" value="1"/>
</dbReference>
<comment type="similarity">
    <text evidence="2">Belongs to the NAD(P)-dependent epimerase/dehydratase family.</text>
</comment>
<organism evidence="4 5">
    <name type="scientific">Rhizobium herbae</name>
    <dbReference type="NCBI Taxonomy" id="508661"/>
    <lineage>
        <taxon>Bacteria</taxon>
        <taxon>Pseudomonadati</taxon>
        <taxon>Pseudomonadota</taxon>
        <taxon>Alphaproteobacteria</taxon>
        <taxon>Hyphomicrobiales</taxon>
        <taxon>Rhizobiaceae</taxon>
        <taxon>Rhizobium/Agrobacterium group</taxon>
        <taxon>Rhizobium</taxon>
    </lineage>
</organism>
<evidence type="ECO:0000256" key="2">
    <source>
        <dbReference type="ARBA" id="ARBA00007637"/>
    </source>
</evidence>
<evidence type="ECO:0000313" key="4">
    <source>
        <dbReference type="EMBL" id="MBW9064495.1"/>
    </source>
</evidence>
<sequence length="381" mass="40536">MQTVLVTGGAGFIGSHLVPQLAAAGNRVRVLDTLAPQIHGMLTGPALDWLASTPGVEFVRGSVTSEAELKAALEGITAVVHLSAETGTGQSMYEIDRYCRENVQGTALLMHLIANGAAPDVGRVILASSRSVYGEGAYVSAGANDGPRITPSSRTADALRAGRWEPVCPTTGTALSVVPTREDDRTAPASIYAATKLMQEDLVRIASESAGIGHTILRLQNVYGEGQSLNNPYTGILSIFSTRIRRGLELPIFEDGLESRDFVHVSDVAAAFLAAVEAKTPANCVINVGSGVATPVIDIARALCHAFETPENIRVTGQFRLGDIRHNVADIRRLGERLGRVPAVTLADGLRRFAAWVSKQPLPEDQLGRANEELARRKMMG</sequence>
<protein>
    <submittedName>
        <fullName evidence="4">NAD-dependent epimerase/dehydratase family protein</fullName>
    </submittedName>
</protein>
<dbReference type="Proteomes" id="UP000757604">
    <property type="component" value="Unassembled WGS sequence"/>
</dbReference>
<dbReference type="RefSeq" id="WP_220372478.1">
    <property type="nucleotide sequence ID" value="NZ_JAEUAO010000003.1"/>
</dbReference>
<dbReference type="Pfam" id="PF01370">
    <property type="entry name" value="Epimerase"/>
    <property type="match status" value="2"/>
</dbReference>
<name>A0ABS7HBK7_9HYPH</name>